<name>A0AAU8KNB3_9ACTN</name>
<gene>
    <name evidence="3" type="ORF">R1Y80_23920</name>
</gene>
<keyword evidence="2" id="KW-0472">Membrane</keyword>
<proteinExistence type="predicted"/>
<dbReference type="GeneID" id="91288096"/>
<evidence type="ECO:0000256" key="2">
    <source>
        <dbReference type="SAM" id="Phobius"/>
    </source>
</evidence>
<organism evidence="3">
    <name type="scientific">Streptomyces sp. JL1001</name>
    <dbReference type="NCBI Taxonomy" id="3078227"/>
    <lineage>
        <taxon>Bacteria</taxon>
        <taxon>Bacillati</taxon>
        <taxon>Actinomycetota</taxon>
        <taxon>Actinomycetes</taxon>
        <taxon>Kitasatosporales</taxon>
        <taxon>Streptomycetaceae</taxon>
        <taxon>Streptomyces</taxon>
    </lineage>
</organism>
<protein>
    <submittedName>
        <fullName evidence="3">Uncharacterized protein</fullName>
    </submittedName>
</protein>
<feature type="region of interest" description="Disordered" evidence="1">
    <location>
        <begin position="1"/>
        <end position="29"/>
    </location>
</feature>
<dbReference type="RefSeq" id="WP_093444379.1">
    <property type="nucleotide sequence ID" value="NZ_CP136798.1"/>
</dbReference>
<sequence>MSAGRRDPDPREEQVRRMLDGPHPVVPPDLAARAVRHGGRRLRLRRAANRTAGWLLAVVLVAFLVWAGVEQPWATEPAQVTPPLEGW</sequence>
<keyword evidence="2" id="KW-0812">Transmembrane</keyword>
<feature type="compositionally biased region" description="Basic and acidic residues" evidence="1">
    <location>
        <begin position="1"/>
        <end position="20"/>
    </location>
</feature>
<feature type="transmembrane region" description="Helical" evidence="2">
    <location>
        <begin position="51"/>
        <end position="69"/>
    </location>
</feature>
<keyword evidence="2" id="KW-1133">Transmembrane helix</keyword>
<accession>A0AAU8KNB3</accession>
<reference evidence="3" key="1">
    <citation type="submission" date="2023-10" db="EMBL/GenBank/DDBJ databases">
        <title>Complete genome sequence of Streptomyces sp. JL1001.</title>
        <authorList>
            <person name="Jiang L."/>
        </authorList>
    </citation>
    <scope>NUCLEOTIDE SEQUENCE</scope>
    <source>
        <strain evidence="3">JL1001</strain>
    </source>
</reference>
<evidence type="ECO:0000256" key="1">
    <source>
        <dbReference type="SAM" id="MobiDB-lite"/>
    </source>
</evidence>
<dbReference type="EMBL" id="CP136798">
    <property type="protein sequence ID" value="XCN16490.1"/>
    <property type="molecule type" value="Genomic_DNA"/>
</dbReference>
<evidence type="ECO:0000313" key="3">
    <source>
        <dbReference type="EMBL" id="XCN16490.1"/>
    </source>
</evidence>
<dbReference type="AlphaFoldDB" id="A0AAU8KNB3"/>